<proteinExistence type="predicted"/>
<dbReference type="InterPro" id="IPR002123">
    <property type="entry name" value="Plipid/glycerol_acylTrfase"/>
</dbReference>
<comment type="pathway">
    <text evidence="1">Lipid metabolism.</text>
</comment>
<dbReference type="CDD" id="cd07989">
    <property type="entry name" value="LPLAT_AGPAT-like"/>
    <property type="match status" value="1"/>
</dbReference>
<keyword evidence="3 6" id="KW-0808">Transferase</keyword>
<organism evidence="6 7">
    <name type="scientific">Prauserella marina</name>
    <dbReference type="NCBI Taxonomy" id="530584"/>
    <lineage>
        <taxon>Bacteria</taxon>
        <taxon>Bacillati</taxon>
        <taxon>Actinomycetota</taxon>
        <taxon>Actinomycetes</taxon>
        <taxon>Pseudonocardiales</taxon>
        <taxon>Pseudonocardiaceae</taxon>
        <taxon>Prauserella</taxon>
    </lineage>
</organism>
<evidence type="ECO:0000256" key="1">
    <source>
        <dbReference type="ARBA" id="ARBA00005189"/>
    </source>
</evidence>
<name>A0A1G6NWB9_9PSEU</name>
<dbReference type="SMART" id="SM00563">
    <property type="entry name" value="PlsC"/>
    <property type="match status" value="1"/>
</dbReference>
<accession>A0A1G6NWB9</accession>
<sequence length="256" mass="26913">MNVWTATSPCSPSRCVTSELPPVSTSEAIARGAALLKVLASTGPLDVRARRVFDALGIGLDTDPAPRAALSAGGDTGTLIVANHISWLDILAVMAVEPATFLAKREVGNWPLLGGLATKAGTLFVDRWSLRALPDSVAVVADTLRQGTSVAVFPEATTWCSGKGGVFRRAMFQAAIDANAPIRPVTLSYTQEDKPSTVAAFVGDDTLARSIARVSKARDLRARLTARPLIEPTGDRRELAALAQHAVLADAEPVHA</sequence>
<reference evidence="6 7" key="1">
    <citation type="submission" date="2016-10" db="EMBL/GenBank/DDBJ databases">
        <authorList>
            <person name="de Groot N.N."/>
        </authorList>
    </citation>
    <scope>NUCLEOTIDE SEQUENCE [LARGE SCALE GENOMIC DNA]</scope>
    <source>
        <strain evidence="6 7">CGMCC 4.5506</strain>
    </source>
</reference>
<protein>
    <submittedName>
        <fullName evidence="6">1-acyl-sn-glycerol-3-phosphate acyltransferases</fullName>
    </submittedName>
</protein>
<dbReference type="SUPFAM" id="SSF69593">
    <property type="entry name" value="Glycerol-3-phosphate (1)-acyltransferase"/>
    <property type="match status" value="1"/>
</dbReference>
<dbReference type="EMBL" id="FMZE01000003">
    <property type="protein sequence ID" value="SDC71644.1"/>
    <property type="molecule type" value="Genomic_DNA"/>
</dbReference>
<evidence type="ECO:0000256" key="5">
    <source>
        <dbReference type="ARBA" id="ARBA00023315"/>
    </source>
</evidence>
<dbReference type="AlphaFoldDB" id="A0A1G6NWB9"/>
<keyword evidence="7" id="KW-1185">Reference proteome</keyword>
<evidence type="ECO:0000256" key="2">
    <source>
        <dbReference type="ARBA" id="ARBA00022516"/>
    </source>
</evidence>
<dbReference type="PANTHER" id="PTHR10434:SF64">
    <property type="entry name" value="1-ACYL-SN-GLYCEROL-3-PHOSPHATE ACYLTRANSFERASE-RELATED"/>
    <property type="match status" value="1"/>
</dbReference>
<dbReference type="OrthoDB" id="5184723at2"/>
<evidence type="ECO:0000313" key="6">
    <source>
        <dbReference type="EMBL" id="SDC71644.1"/>
    </source>
</evidence>
<keyword evidence="4" id="KW-0443">Lipid metabolism</keyword>
<dbReference type="GO" id="GO:0003841">
    <property type="term" value="F:1-acylglycerol-3-phosphate O-acyltransferase activity"/>
    <property type="evidence" value="ECO:0007669"/>
    <property type="project" value="TreeGrafter"/>
</dbReference>
<dbReference type="GO" id="GO:0006654">
    <property type="term" value="P:phosphatidic acid biosynthetic process"/>
    <property type="evidence" value="ECO:0007669"/>
    <property type="project" value="TreeGrafter"/>
</dbReference>
<dbReference type="STRING" id="530584.SAMN05421630_103322"/>
<evidence type="ECO:0000256" key="3">
    <source>
        <dbReference type="ARBA" id="ARBA00022679"/>
    </source>
</evidence>
<keyword evidence="5 6" id="KW-0012">Acyltransferase</keyword>
<keyword evidence="2" id="KW-0444">Lipid biosynthesis</keyword>
<dbReference type="PANTHER" id="PTHR10434">
    <property type="entry name" value="1-ACYL-SN-GLYCEROL-3-PHOSPHATE ACYLTRANSFERASE"/>
    <property type="match status" value="1"/>
</dbReference>
<gene>
    <name evidence="6" type="ORF">SAMN05421630_103322</name>
</gene>
<evidence type="ECO:0000256" key="4">
    <source>
        <dbReference type="ARBA" id="ARBA00023098"/>
    </source>
</evidence>
<dbReference type="RefSeq" id="WP_091801717.1">
    <property type="nucleotide sequence ID" value="NZ_CP016353.1"/>
</dbReference>
<evidence type="ECO:0000313" key="7">
    <source>
        <dbReference type="Proteomes" id="UP000199494"/>
    </source>
</evidence>
<dbReference type="Pfam" id="PF01553">
    <property type="entry name" value="Acyltransferase"/>
    <property type="match status" value="1"/>
</dbReference>
<dbReference type="Proteomes" id="UP000199494">
    <property type="component" value="Unassembled WGS sequence"/>
</dbReference>